<proteinExistence type="predicted"/>
<keyword evidence="1" id="KW-0472">Membrane</keyword>
<sequence>MIAPEYDFAAEFPPPPRAPRVVVVSSVLLGLSAVAWIAQAVAAVQTRLVRLQAHEAVPPPDSFTAFTVVFIFGIGLVTALGALALLVLALLNPTGRQWARIVTWIIGGVMLVPAGCGLALSRLPASGSETPSTIDWDRIAEVTDELMPAWVEPVATVSGLLASPALLAAVVLLALPRSNDFYRSRRAGAFA</sequence>
<name>A0A1H3TTJ2_9ACTN</name>
<evidence type="ECO:0000256" key="1">
    <source>
        <dbReference type="SAM" id="Phobius"/>
    </source>
</evidence>
<accession>A0A1H3TTJ2</accession>
<evidence type="ECO:0000313" key="2">
    <source>
        <dbReference type="EMBL" id="SDZ53377.1"/>
    </source>
</evidence>
<keyword evidence="3" id="KW-1185">Reference proteome</keyword>
<evidence type="ECO:0000313" key="3">
    <source>
        <dbReference type="Proteomes" id="UP000199632"/>
    </source>
</evidence>
<dbReference type="EMBL" id="FNQB01000003">
    <property type="protein sequence ID" value="SDZ53377.1"/>
    <property type="molecule type" value="Genomic_DNA"/>
</dbReference>
<protein>
    <submittedName>
        <fullName evidence="2">Uncharacterized protein</fullName>
    </submittedName>
</protein>
<feature type="transmembrane region" description="Helical" evidence="1">
    <location>
        <begin position="21"/>
        <end position="43"/>
    </location>
</feature>
<reference evidence="3" key="1">
    <citation type="submission" date="2016-10" db="EMBL/GenBank/DDBJ databases">
        <authorList>
            <person name="Varghese N."/>
            <person name="Submissions S."/>
        </authorList>
    </citation>
    <scope>NUCLEOTIDE SEQUENCE [LARGE SCALE GENOMIC DNA]</scope>
    <source>
        <strain evidence="3">DSM 44718</strain>
    </source>
</reference>
<feature type="transmembrane region" description="Helical" evidence="1">
    <location>
        <begin position="154"/>
        <end position="175"/>
    </location>
</feature>
<organism evidence="2 3">
    <name type="scientific">Asanoa ishikariensis</name>
    <dbReference type="NCBI Taxonomy" id="137265"/>
    <lineage>
        <taxon>Bacteria</taxon>
        <taxon>Bacillati</taxon>
        <taxon>Actinomycetota</taxon>
        <taxon>Actinomycetes</taxon>
        <taxon>Micromonosporales</taxon>
        <taxon>Micromonosporaceae</taxon>
        <taxon>Asanoa</taxon>
    </lineage>
</organism>
<feature type="transmembrane region" description="Helical" evidence="1">
    <location>
        <begin position="63"/>
        <end position="89"/>
    </location>
</feature>
<feature type="transmembrane region" description="Helical" evidence="1">
    <location>
        <begin position="101"/>
        <end position="120"/>
    </location>
</feature>
<gene>
    <name evidence="2" type="ORF">SAMN05421684_6338</name>
</gene>
<keyword evidence="1" id="KW-0812">Transmembrane</keyword>
<dbReference type="Proteomes" id="UP000199632">
    <property type="component" value="Unassembled WGS sequence"/>
</dbReference>
<keyword evidence="1" id="KW-1133">Transmembrane helix</keyword>
<dbReference type="AlphaFoldDB" id="A0A1H3TTJ2"/>